<dbReference type="PROSITE" id="PS51257">
    <property type="entry name" value="PROKAR_LIPOPROTEIN"/>
    <property type="match status" value="1"/>
</dbReference>
<gene>
    <name evidence="5" type="ORF">HOP40_15890</name>
</gene>
<keyword evidence="2 3" id="KW-0732">Signal</keyword>
<comment type="similarity">
    <text evidence="1">Belongs to the leucine-binding protein family.</text>
</comment>
<dbReference type="CDD" id="cd06343">
    <property type="entry name" value="PBP1_ABC_ligand_binding-like"/>
    <property type="match status" value="1"/>
</dbReference>
<dbReference type="Gene3D" id="3.40.50.2300">
    <property type="match status" value="2"/>
</dbReference>
<dbReference type="RefSeq" id="WP_172159331.1">
    <property type="nucleotide sequence ID" value="NZ_CP053564.1"/>
</dbReference>
<dbReference type="InterPro" id="IPR028081">
    <property type="entry name" value="Leu-bd"/>
</dbReference>
<dbReference type="KEGG" id="pbro:HOP40_15890"/>
<feature type="chain" id="PRO_5026753358" evidence="3">
    <location>
        <begin position="31"/>
        <end position="399"/>
    </location>
</feature>
<evidence type="ECO:0000259" key="4">
    <source>
        <dbReference type="Pfam" id="PF13458"/>
    </source>
</evidence>
<organism evidence="5 6">
    <name type="scientific">Pseudonocardia broussonetiae</name>
    <dbReference type="NCBI Taxonomy" id="2736640"/>
    <lineage>
        <taxon>Bacteria</taxon>
        <taxon>Bacillati</taxon>
        <taxon>Actinomycetota</taxon>
        <taxon>Actinomycetes</taxon>
        <taxon>Pseudonocardiales</taxon>
        <taxon>Pseudonocardiaceae</taxon>
        <taxon>Pseudonocardia</taxon>
    </lineage>
</organism>
<feature type="domain" description="Leucine-binding protein" evidence="4">
    <location>
        <begin position="39"/>
        <end position="384"/>
    </location>
</feature>
<dbReference type="Pfam" id="PF13458">
    <property type="entry name" value="Peripla_BP_6"/>
    <property type="match status" value="1"/>
</dbReference>
<evidence type="ECO:0000256" key="2">
    <source>
        <dbReference type="ARBA" id="ARBA00022729"/>
    </source>
</evidence>
<dbReference type="EMBL" id="CP053564">
    <property type="protein sequence ID" value="QJY47107.1"/>
    <property type="molecule type" value="Genomic_DNA"/>
</dbReference>
<evidence type="ECO:0000313" key="6">
    <source>
        <dbReference type="Proteomes" id="UP000505377"/>
    </source>
</evidence>
<name>A0A6M6JJJ8_9PSEU</name>
<keyword evidence="6" id="KW-1185">Reference proteome</keyword>
<evidence type="ECO:0000313" key="5">
    <source>
        <dbReference type="EMBL" id="QJY47107.1"/>
    </source>
</evidence>
<feature type="signal peptide" evidence="3">
    <location>
        <begin position="1"/>
        <end position="30"/>
    </location>
</feature>
<accession>A0A6M6JJJ8</accession>
<dbReference type="Proteomes" id="UP000505377">
    <property type="component" value="Chromosome"/>
</dbReference>
<dbReference type="SUPFAM" id="SSF53822">
    <property type="entry name" value="Periplasmic binding protein-like I"/>
    <property type="match status" value="1"/>
</dbReference>
<protein>
    <submittedName>
        <fullName evidence="5">ABC transporter substrate-binding protein</fullName>
    </submittedName>
</protein>
<evidence type="ECO:0000256" key="1">
    <source>
        <dbReference type="ARBA" id="ARBA00010062"/>
    </source>
</evidence>
<dbReference type="InterPro" id="IPR028082">
    <property type="entry name" value="Peripla_BP_I"/>
</dbReference>
<evidence type="ECO:0000256" key="3">
    <source>
        <dbReference type="SAM" id="SignalP"/>
    </source>
</evidence>
<proteinExistence type="inferred from homology"/>
<dbReference type="AlphaFoldDB" id="A0A6M6JJJ8"/>
<dbReference type="PANTHER" id="PTHR47235:SF1">
    <property type="entry name" value="BLR6548 PROTEIN"/>
    <property type="match status" value="1"/>
</dbReference>
<reference evidence="5 6" key="1">
    <citation type="submission" date="2020-05" db="EMBL/GenBank/DDBJ databases">
        <authorList>
            <person name="Mo P."/>
        </authorList>
    </citation>
    <scope>NUCLEOTIDE SEQUENCE [LARGE SCALE GENOMIC DNA]</scope>
    <source>
        <strain evidence="5 6">Gen01</strain>
    </source>
</reference>
<dbReference type="PANTHER" id="PTHR47235">
    <property type="entry name" value="BLR6548 PROTEIN"/>
    <property type="match status" value="1"/>
</dbReference>
<sequence length="399" mass="41175">MLDRRTGVLAVLAAVLALVLAACGGGPQSAAPGDDGSGPITIGAWIPLTGAQAASGVPQMEGAKAYFSWLNENGGINGRQVDWIVKDNAYDPQQTVQAARALIGQDEVVAIVNANGVAPSEAAFPFVLEQSEVPIVDHYGGIAAWYDPPRPLLFGTQTLYEDQAAAMAQWAVESGARRLVVVHDDPKAFADVAAQIGPAATRADGSTTTTAVPVKLGTTDFAPAVSQVEAAGGDAVMLILPAPEAAAYLKAAQLQGVTLPTYGYSPTASSTTVTLAGAAAEGFRAVSLVRAPTDQSPAMQQFREVMATYAPSQPADFSTLLGYANAAVFAEVVKTIQGPVTAESIVEAYRGASAVDTGVAPTMSFSADQHVGTRDVQRVTVRDGQWNAEGDFVSAPDRS</sequence>